<evidence type="ECO:0000313" key="4">
    <source>
        <dbReference type="Proteomes" id="UP000309138"/>
    </source>
</evidence>
<dbReference type="PANTHER" id="PTHR36919">
    <property type="entry name" value="BLR1215 PROTEIN"/>
    <property type="match status" value="1"/>
</dbReference>
<dbReference type="PANTHER" id="PTHR36919:SF2">
    <property type="entry name" value="BLL6627 PROTEIN"/>
    <property type="match status" value="1"/>
</dbReference>
<dbReference type="Pfam" id="PF09917">
    <property type="entry name" value="DUF2147"/>
    <property type="match status" value="1"/>
</dbReference>
<gene>
    <name evidence="3" type="ORF">FBR43_15530</name>
</gene>
<keyword evidence="4" id="KW-1185">Reference proteome</keyword>
<feature type="signal peptide" evidence="1">
    <location>
        <begin position="1"/>
        <end position="20"/>
    </location>
</feature>
<sequence length="135" mass="14493">MRNILFGALALGMAAAPAAAQQRAPDWSGTWANGSNSVHIRAERCGRAMCGTVVWANAKAQADAARGGTPKLVGTRIFEGFEPEDGVWYGEVYVPDLARSFEGTIELADRDTLIGTGCLFGSFGCREQVWKRVRG</sequence>
<protein>
    <submittedName>
        <fullName evidence="3">DUF2147 domain-containing protein</fullName>
    </submittedName>
</protein>
<dbReference type="Proteomes" id="UP000309138">
    <property type="component" value="Unassembled WGS sequence"/>
</dbReference>
<evidence type="ECO:0000256" key="1">
    <source>
        <dbReference type="SAM" id="SignalP"/>
    </source>
</evidence>
<feature type="chain" id="PRO_5020905499" evidence="1">
    <location>
        <begin position="21"/>
        <end position="135"/>
    </location>
</feature>
<name>A0A4U1L6Q3_9SPHN</name>
<dbReference type="RefSeq" id="WP_136943923.1">
    <property type="nucleotide sequence ID" value="NZ_SWKR01000002.1"/>
</dbReference>
<evidence type="ECO:0000313" key="3">
    <source>
        <dbReference type="EMBL" id="TKD51990.1"/>
    </source>
</evidence>
<dbReference type="InterPro" id="IPR019223">
    <property type="entry name" value="DUF2147"/>
</dbReference>
<proteinExistence type="predicted"/>
<feature type="domain" description="DUF2147" evidence="2">
    <location>
        <begin position="29"/>
        <end position="132"/>
    </location>
</feature>
<keyword evidence="1" id="KW-0732">Signal</keyword>
<comment type="caution">
    <text evidence="3">The sequence shown here is derived from an EMBL/GenBank/DDBJ whole genome shotgun (WGS) entry which is preliminary data.</text>
</comment>
<evidence type="ECO:0000259" key="2">
    <source>
        <dbReference type="Pfam" id="PF09917"/>
    </source>
</evidence>
<organism evidence="3 4">
    <name type="scientific">Sphingomonas baiyangensis</name>
    <dbReference type="NCBI Taxonomy" id="2572576"/>
    <lineage>
        <taxon>Bacteria</taxon>
        <taxon>Pseudomonadati</taxon>
        <taxon>Pseudomonadota</taxon>
        <taxon>Alphaproteobacteria</taxon>
        <taxon>Sphingomonadales</taxon>
        <taxon>Sphingomonadaceae</taxon>
        <taxon>Sphingomonas</taxon>
    </lineage>
</organism>
<dbReference type="EMBL" id="SWKR01000002">
    <property type="protein sequence ID" value="TKD51990.1"/>
    <property type="molecule type" value="Genomic_DNA"/>
</dbReference>
<accession>A0A4U1L6Q3</accession>
<dbReference type="OrthoDB" id="9811671at2"/>
<dbReference type="Gene3D" id="2.40.128.520">
    <property type="match status" value="1"/>
</dbReference>
<reference evidence="3 4" key="1">
    <citation type="submission" date="2019-04" db="EMBL/GenBank/DDBJ databases">
        <authorList>
            <person name="Yang Y."/>
            <person name="Wei D."/>
        </authorList>
    </citation>
    <scope>NUCLEOTIDE SEQUENCE [LARGE SCALE GENOMIC DNA]</scope>
    <source>
        <strain evidence="3 4">L-1-4w-11</strain>
    </source>
</reference>
<dbReference type="AlphaFoldDB" id="A0A4U1L6Q3"/>